<sequence length="270" mass="29543">MTGFCRRSQLVTPASSEQLLKKALMVDCDSLVIDLEDAVASTFKHEAREVLRRALADVTPSRRELCVRINGLETPWCLDDLLALEGLPIDAVVVPKVQGPEDLYVYDQLLRQIELRDGRRGLTLLALIESASGVENALSIARASQRCQALIFGVGDFIAQTGMAFDADTLLPVRSRIVTAAVAAGVQPIDHVHPNVADTEGLVRAAEIGKKLGFTSKWAIHPRQVEPIERVFSPDRDEIASARRTIAAYEAAQREGRGAIIPRCHSSCRL</sequence>
<feature type="binding site" evidence="5">
    <location>
        <position position="129"/>
    </location>
    <ligand>
        <name>Mg(2+)</name>
        <dbReference type="ChEBI" id="CHEBI:18420"/>
    </ligand>
</feature>
<dbReference type="GO" id="GO:0003824">
    <property type="term" value="F:catalytic activity"/>
    <property type="evidence" value="ECO:0007669"/>
    <property type="project" value="InterPro"/>
</dbReference>
<dbReference type="Gene3D" id="3.20.20.60">
    <property type="entry name" value="Phosphoenolpyruvate-binding domains"/>
    <property type="match status" value="1"/>
</dbReference>
<evidence type="ECO:0000313" key="7">
    <source>
        <dbReference type="EMBL" id="SAL85380.1"/>
    </source>
</evidence>
<dbReference type="PANTHER" id="PTHR32308">
    <property type="entry name" value="LYASE BETA SUBUNIT, PUTATIVE (AFU_ORTHOLOGUE AFUA_4G13030)-RELATED"/>
    <property type="match status" value="1"/>
</dbReference>
<comment type="caution">
    <text evidence="7">The sequence shown here is derived from an EMBL/GenBank/DDBJ whole genome shotgun (WGS) entry which is preliminary data.</text>
</comment>
<evidence type="ECO:0000256" key="1">
    <source>
        <dbReference type="ARBA" id="ARBA00001946"/>
    </source>
</evidence>
<dbReference type="InterPro" id="IPR011206">
    <property type="entry name" value="Citrate_lyase_beta/mcl1/mcl2"/>
</dbReference>
<dbReference type="OrthoDB" id="348111at2"/>
<evidence type="ECO:0000256" key="3">
    <source>
        <dbReference type="ARBA" id="ARBA00022842"/>
    </source>
</evidence>
<dbReference type="InterPro" id="IPR005000">
    <property type="entry name" value="Aldolase/citrate-lyase_domain"/>
</dbReference>
<dbReference type="EMBL" id="FCON02000186">
    <property type="protein sequence ID" value="SAL85380.1"/>
    <property type="molecule type" value="Genomic_DNA"/>
</dbReference>
<dbReference type="SUPFAM" id="SSF51621">
    <property type="entry name" value="Phosphoenolpyruvate/pyruvate domain"/>
    <property type="match status" value="1"/>
</dbReference>
<evidence type="ECO:0000256" key="4">
    <source>
        <dbReference type="PIRSR" id="PIRSR015582-1"/>
    </source>
</evidence>
<dbReference type="Proteomes" id="UP000054770">
    <property type="component" value="Unassembled WGS sequence"/>
</dbReference>
<organism evidence="7 8">
    <name type="scientific">Caballeronia choica</name>
    <dbReference type="NCBI Taxonomy" id="326476"/>
    <lineage>
        <taxon>Bacteria</taxon>
        <taxon>Pseudomonadati</taxon>
        <taxon>Pseudomonadota</taxon>
        <taxon>Betaproteobacteria</taxon>
        <taxon>Burkholderiales</taxon>
        <taxon>Burkholderiaceae</taxon>
        <taxon>Caballeronia</taxon>
    </lineage>
</organism>
<dbReference type="AlphaFoldDB" id="A0A158KXP1"/>
<evidence type="ECO:0000256" key="2">
    <source>
        <dbReference type="ARBA" id="ARBA00022723"/>
    </source>
</evidence>
<comment type="cofactor">
    <cofactor evidence="1">
        <name>Mg(2+)</name>
        <dbReference type="ChEBI" id="CHEBI:18420"/>
    </cofactor>
</comment>
<dbReference type="PIRSF" id="PIRSF015582">
    <property type="entry name" value="Cit_lyase_B"/>
    <property type="match status" value="1"/>
</dbReference>
<evidence type="ECO:0000259" key="6">
    <source>
        <dbReference type="Pfam" id="PF03328"/>
    </source>
</evidence>
<dbReference type="RefSeq" id="WP_087649470.1">
    <property type="nucleotide sequence ID" value="NZ_FCON02000186.1"/>
</dbReference>
<gene>
    <name evidence="7" type="ORF">AWB68_07663</name>
</gene>
<dbReference type="InterPro" id="IPR015813">
    <property type="entry name" value="Pyrv/PenolPyrv_kinase-like_dom"/>
</dbReference>
<reference evidence="7" key="1">
    <citation type="submission" date="2016-01" db="EMBL/GenBank/DDBJ databases">
        <authorList>
            <person name="Peeters C."/>
        </authorList>
    </citation>
    <scope>NUCLEOTIDE SEQUENCE [LARGE SCALE GENOMIC DNA]</scope>
    <source>
        <strain evidence="7">LMG 22940</strain>
    </source>
</reference>
<keyword evidence="3 5" id="KW-0460">Magnesium</keyword>
<dbReference type="InterPro" id="IPR040442">
    <property type="entry name" value="Pyrv_kinase-like_dom_sf"/>
</dbReference>
<feature type="domain" description="HpcH/HpaI aldolase/citrate lyase" evidence="6">
    <location>
        <begin position="8"/>
        <end position="222"/>
    </location>
</feature>
<dbReference type="PANTHER" id="PTHR32308:SF0">
    <property type="entry name" value="HPCH_HPAI ALDOLASE_CITRATE LYASE DOMAIN-CONTAINING PROTEIN"/>
    <property type="match status" value="1"/>
</dbReference>
<feature type="binding site" evidence="5">
    <location>
        <position position="156"/>
    </location>
    <ligand>
        <name>Mg(2+)</name>
        <dbReference type="ChEBI" id="CHEBI:18420"/>
    </ligand>
</feature>
<dbReference type="GO" id="GO:0006107">
    <property type="term" value="P:oxaloacetate metabolic process"/>
    <property type="evidence" value="ECO:0007669"/>
    <property type="project" value="TreeGrafter"/>
</dbReference>
<evidence type="ECO:0000256" key="5">
    <source>
        <dbReference type="PIRSR" id="PIRSR015582-2"/>
    </source>
</evidence>
<proteinExistence type="predicted"/>
<feature type="binding site" evidence="4">
    <location>
        <position position="68"/>
    </location>
    <ligand>
        <name>substrate</name>
    </ligand>
</feature>
<protein>
    <submittedName>
        <fullName evidence="7">HpcH/HpaI aldolase</fullName>
    </submittedName>
</protein>
<name>A0A158KXP1_9BURK</name>
<dbReference type="Pfam" id="PF03328">
    <property type="entry name" value="HpcH_HpaI"/>
    <property type="match status" value="1"/>
</dbReference>
<keyword evidence="8" id="KW-1185">Reference proteome</keyword>
<evidence type="ECO:0000313" key="8">
    <source>
        <dbReference type="Proteomes" id="UP000054770"/>
    </source>
</evidence>
<feature type="binding site" evidence="4">
    <location>
        <position position="129"/>
    </location>
    <ligand>
        <name>substrate</name>
    </ligand>
</feature>
<keyword evidence="2 5" id="KW-0479">Metal-binding</keyword>
<dbReference type="GO" id="GO:0000287">
    <property type="term" value="F:magnesium ion binding"/>
    <property type="evidence" value="ECO:0007669"/>
    <property type="project" value="TreeGrafter"/>
</dbReference>
<accession>A0A158KXP1</accession>